<protein>
    <submittedName>
        <fullName evidence="2">Uncharacterized protein</fullName>
    </submittedName>
</protein>
<accession>A0A6J4T713</accession>
<dbReference type="AlphaFoldDB" id="A0A6J4T713"/>
<evidence type="ECO:0000313" key="2">
    <source>
        <dbReference type="EMBL" id="CAA9515716.1"/>
    </source>
</evidence>
<reference evidence="2" key="1">
    <citation type="submission" date="2020-02" db="EMBL/GenBank/DDBJ databases">
        <authorList>
            <person name="Meier V. D."/>
        </authorList>
    </citation>
    <scope>NUCLEOTIDE SEQUENCE</scope>
    <source>
        <strain evidence="2">AVDCRST_MAG44</strain>
    </source>
</reference>
<feature type="non-terminal residue" evidence="2">
    <location>
        <position position="1"/>
    </location>
</feature>
<sequence length="66" mass="6896">APPATGRRAHRSRPAQAGLRRATPPPAPAPRLRTSTSSSADRRIQGAKVWSAIMVKACAAATRPAL</sequence>
<proteinExistence type="predicted"/>
<feature type="non-terminal residue" evidence="2">
    <location>
        <position position="66"/>
    </location>
</feature>
<dbReference type="EMBL" id="CADCVY010000109">
    <property type="protein sequence ID" value="CAA9515716.1"/>
    <property type="molecule type" value="Genomic_DNA"/>
</dbReference>
<name>A0A6J4T713_9SPHN</name>
<organism evidence="2">
    <name type="scientific">uncultured Sphingomonas sp</name>
    <dbReference type="NCBI Taxonomy" id="158754"/>
    <lineage>
        <taxon>Bacteria</taxon>
        <taxon>Pseudomonadati</taxon>
        <taxon>Pseudomonadota</taxon>
        <taxon>Alphaproteobacteria</taxon>
        <taxon>Sphingomonadales</taxon>
        <taxon>Sphingomonadaceae</taxon>
        <taxon>Sphingomonas</taxon>
        <taxon>environmental samples</taxon>
    </lineage>
</organism>
<feature type="region of interest" description="Disordered" evidence="1">
    <location>
        <begin position="1"/>
        <end position="43"/>
    </location>
</feature>
<gene>
    <name evidence="2" type="ORF">AVDCRST_MAG44-1693</name>
</gene>
<evidence type="ECO:0000256" key="1">
    <source>
        <dbReference type="SAM" id="MobiDB-lite"/>
    </source>
</evidence>